<evidence type="ECO:0000313" key="1">
    <source>
        <dbReference type="EMBL" id="OGG11452.1"/>
    </source>
</evidence>
<gene>
    <name evidence="1" type="ORF">A2Z00_05745</name>
</gene>
<protein>
    <submittedName>
        <fullName evidence="1">Uncharacterized protein</fullName>
    </submittedName>
</protein>
<dbReference type="STRING" id="1798370.A2Z00_05745"/>
<dbReference type="Proteomes" id="UP000177268">
    <property type="component" value="Unassembled WGS sequence"/>
</dbReference>
<comment type="caution">
    <text evidence="1">The sequence shown here is derived from an EMBL/GenBank/DDBJ whole genome shotgun (WGS) entry which is preliminary data.</text>
</comment>
<reference evidence="1 2" key="1">
    <citation type="journal article" date="2016" name="Nat. Commun.">
        <title>Thousands of microbial genomes shed light on interconnected biogeochemical processes in an aquifer system.</title>
        <authorList>
            <person name="Anantharaman K."/>
            <person name="Brown C.T."/>
            <person name="Hug L.A."/>
            <person name="Sharon I."/>
            <person name="Castelle C.J."/>
            <person name="Probst A.J."/>
            <person name="Thomas B.C."/>
            <person name="Singh A."/>
            <person name="Wilkins M.J."/>
            <person name="Karaoz U."/>
            <person name="Brodie E.L."/>
            <person name="Williams K.H."/>
            <person name="Hubbard S.S."/>
            <person name="Banfield J.F."/>
        </authorList>
    </citation>
    <scope>NUCLEOTIDE SEQUENCE [LARGE SCALE GENOMIC DNA]</scope>
</reference>
<name>A0A1F5ZH58_9BACT</name>
<evidence type="ECO:0000313" key="2">
    <source>
        <dbReference type="Proteomes" id="UP000177268"/>
    </source>
</evidence>
<dbReference type="AlphaFoldDB" id="A0A1F5ZH58"/>
<proteinExistence type="predicted"/>
<organism evidence="1 2">
    <name type="scientific">Candidatus Gottesmanbacteria bacterium RBG_13_45_10</name>
    <dbReference type="NCBI Taxonomy" id="1798370"/>
    <lineage>
        <taxon>Bacteria</taxon>
        <taxon>Candidatus Gottesmaniibacteriota</taxon>
    </lineage>
</organism>
<accession>A0A1F5ZH58</accession>
<dbReference type="EMBL" id="MFIZ01000028">
    <property type="protein sequence ID" value="OGG11452.1"/>
    <property type="molecule type" value="Genomic_DNA"/>
</dbReference>
<sequence>MLNEEQRNQKIIAQLRTLWEQCSHPAQPLEQQIPEGYIVDHGEDGMTRVWKDVDDQQKNPNDPLHLFALNIDGREVLWRQRGTEGTQYHQYDDDGYLIGESYRFPSTPPWGWMRTYQYKQLGDGSKRLIEAIRQDFRGMPDETVRKPATQKDPASMAEEIQLGEQVKRDADNFDTGLEDLVQEGNDLSVIFDERGNPSNPTDLFY</sequence>